<evidence type="ECO:0000259" key="8">
    <source>
        <dbReference type="PROSITE" id="PS50850"/>
    </source>
</evidence>
<feature type="transmembrane region" description="Helical" evidence="7">
    <location>
        <begin position="95"/>
        <end position="112"/>
    </location>
</feature>
<protein>
    <submittedName>
        <fullName evidence="9">MFS general substrate transporter</fullName>
    </submittedName>
</protein>
<dbReference type="EMBL" id="KV875103">
    <property type="protein sequence ID" value="OIW24478.1"/>
    <property type="molecule type" value="Genomic_DNA"/>
</dbReference>
<comment type="subcellular location">
    <subcellularLocation>
        <location evidence="1">Membrane</location>
        <topology evidence="1">Multi-pass membrane protein</topology>
    </subcellularLocation>
</comment>
<keyword evidence="3 7" id="KW-0812">Transmembrane</keyword>
<keyword evidence="5 7" id="KW-0472">Membrane</keyword>
<dbReference type="Pfam" id="PF07690">
    <property type="entry name" value="MFS_1"/>
    <property type="match status" value="1"/>
</dbReference>
<organism evidence="9 10">
    <name type="scientific">Coniochaeta ligniaria NRRL 30616</name>
    <dbReference type="NCBI Taxonomy" id="1408157"/>
    <lineage>
        <taxon>Eukaryota</taxon>
        <taxon>Fungi</taxon>
        <taxon>Dikarya</taxon>
        <taxon>Ascomycota</taxon>
        <taxon>Pezizomycotina</taxon>
        <taxon>Sordariomycetes</taxon>
        <taxon>Sordariomycetidae</taxon>
        <taxon>Coniochaetales</taxon>
        <taxon>Coniochaetaceae</taxon>
        <taxon>Coniochaeta</taxon>
    </lineage>
</organism>
<feature type="transmembrane region" description="Helical" evidence="7">
    <location>
        <begin position="65"/>
        <end position="88"/>
    </location>
</feature>
<keyword evidence="4 7" id="KW-1133">Transmembrane helix</keyword>
<evidence type="ECO:0000256" key="3">
    <source>
        <dbReference type="ARBA" id="ARBA00022692"/>
    </source>
</evidence>
<dbReference type="PANTHER" id="PTHR43791:SF103">
    <property type="entry name" value="MAJOR FACILITATOR SUPERFAMILY (MFS) PROFILE DOMAIN-CONTAINING PROTEIN-RELATED"/>
    <property type="match status" value="1"/>
</dbReference>
<feature type="transmembrane region" description="Helical" evidence="7">
    <location>
        <begin position="292"/>
        <end position="311"/>
    </location>
</feature>
<dbReference type="Proteomes" id="UP000182658">
    <property type="component" value="Unassembled WGS sequence"/>
</dbReference>
<feature type="transmembrane region" description="Helical" evidence="7">
    <location>
        <begin position="187"/>
        <end position="207"/>
    </location>
</feature>
<evidence type="ECO:0000256" key="1">
    <source>
        <dbReference type="ARBA" id="ARBA00004141"/>
    </source>
</evidence>
<evidence type="ECO:0000256" key="6">
    <source>
        <dbReference type="ARBA" id="ARBA00037968"/>
    </source>
</evidence>
<dbReference type="InterPro" id="IPR036259">
    <property type="entry name" value="MFS_trans_sf"/>
</dbReference>
<feature type="transmembrane region" description="Helical" evidence="7">
    <location>
        <begin position="381"/>
        <end position="402"/>
    </location>
</feature>
<proteinExistence type="inferred from homology"/>
<dbReference type="PROSITE" id="PS50850">
    <property type="entry name" value="MFS"/>
    <property type="match status" value="1"/>
</dbReference>
<feature type="transmembrane region" description="Helical" evidence="7">
    <location>
        <begin position="318"/>
        <end position="337"/>
    </location>
</feature>
<evidence type="ECO:0000256" key="4">
    <source>
        <dbReference type="ARBA" id="ARBA00022989"/>
    </source>
</evidence>
<dbReference type="OrthoDB" id="6730379at2759"/>
<comment type="similarity">
    <text evidence="6">Belongs to the major facilitator superfamily. Allantoate permease family.</text>
</comment>
<dbReference type="GO" id="GO:0022857">
    <property type="term" value="F:transmembrane transporter activity"/>
    <property type="evidence" value="ECO:0007669"/>
    <property type="project" value="InterPro"/>
</dbReference>
<evidence type="ECO:0000313" key="9">
    <source>
        <dbReference type="EMBL" id="OIW24478.1"/>
    </source>
</evidence>
<sequence length="483" mass="54031">MSVITKAPIEVETEVGTEVGSSTEINALLPLLLISYMLQFLDKTTLGFAAIMGIRNDTHLVGQQYSWLSSSFYFGYLFACYPASYGFVKFPIGKYLSVTMLLWAIVLSLHAAARNFGSLLTLRILLGIFESVVSPGFSLLTVMYWKRSEHPFIHGVWYAGNGIASFFAGLIGYGINHIEGTIRPWQWLFIIFGITTFLWSLVLLILLPDSPATAKFITQHQREVLQARVQSQQHSKNSGQYESSQVKEALLDPKSWLMSIFIFSTAAPSGALSNFSSVIIQGFGFTTLQTLLVNMPAAVVVVFLGLGGSWLSGRIPRIRCILLAAYLLCALLGVLLIRQLPSSNRIGRLFGIYLFNSTGATFPIILSLVSSNISGYTKKTVVNAIFFIAYCVGSIVGPQTFISTEEPRGYPSAYAFMIFCLGLGVMMAIGLLVLMRRENNRRDREFGFIDPYEVTTREYLVNMYELDEDRTDKEEERTYRYMY</sequence>
<dbReference type="InterPro" id="IPR020846">
    <property type="entry name" value="MFS_dom"/>
</dbReference>
<feature type="transmembrane region" description="Helical" evidence="7">
    <location>
        <begin position="349"/>
        <end position="369"/>
    </location>
</feature>
<keyword evidence="2" id="KW-0813">Transport</keyword>
<feature type="transmembrane region" description="Helical" evidence="7">
    <location>
        <begin position="256"/>
        <end position="280"/>
    </location>
</feature>
<feature type="transmembrane region" description="Helical" evidence="7">
    <location>
        <begin position="124"/>
        <end position="144"/>
    </location>
</feature>
<dbReference type="InterPro" id="IPR011701">
    <property type="entry name" value="MFS"/>
</dbReference>
<keyword evidence="10" id="KW-1185">Reference proteome</keyword>
<gene>
    <name evidence="9" type="ORF">CONLIGDRAFT_657150</name>
</gene>
<dbReference type="GO" id="GO:0016020">
    <property type="term" value="C:membrane"/>
    <property type="evidence" value="ECO:0007669"/>
    <property type="project" value="UniProtKB-SubCell"/>
</dbReference>
<feature type="domain" description="Major facilitator superfamily (MFS) profile" evidence="8">
    <location>
        <begin position="28"/>
        <end position="438"/>
    </location>
</feature>
<evidence type="ECO:0000256" key="5">
    <source>
        <dbReference type="ARBA" id="ARBA00023136"/>
    </source>
</evidence>
<evidence type="ECO:0000313" key="10">
    <source>
        <dbReference type="Proteomes" id="UP000182658"/>
    </source>
</evidence>
<dbReference type="InParanoid" id="A0A1J7IAJ7"/>
<evidence type="ECO:0000256" key="7">
    <source>
        <dbReference type="SAM" id="Phobius"/>
    </source>
</evidence>
<dbReference type="FunFam" id="1.20.1250.20:FF:000064">
    <property type="entry name" value="MFS allantoate transporter"/>
    <property type="match status" value="1"/>
</dbReference>
<evidence type="ECO:0000256" key="2">
    <source>
        <dbReference type="ARBA" id="ARBA00022448"/>
    </source>
</evidence>
<feature type="transmembrane region" description="Helical" evidence="7">
    <location>
        <begin position="156"/>
        <end position="175"/>
    </location>
</feature>
<dbReference type="Gene3D" id="1.20.1250.20">
    <property type="entry name" value="MFS general substrate transporter like domains"/>
    <property type="match status" value="2"/>
</dbReference>
<dbReference type="PANTHER" id="PTHR43791">
    <property type="entry name" value="PERMEASE-RELATED"/>
    <property type="match status" value="1"/>
</dbReference>
<name>A0A1J7IAJ7_9PEZI</name>
<dbReference type="SUPFAM" id="SSF103473">
    <property type="entry name" value="MFS general substrate transporter"/>
    <property type="match status" value="1"/>
</dbReference>
<feature type="transmembrane region" description="Helical" evidence="7">
    <location>
        <begin position="414"/>
        <end position="434"/>
    </location>
</feature>
<accession>A0A1J7IAJ7</accession>
<dbReference type="AlphaFoldDB" id="A0A1J7IAJ7"/>
<reference evidence="9 10" key="1">
    <citation type="submission" date="2016-10" db="EMBL/GenBank/DDBJ databases">
        <title>Draft genome sequence of Coniochaeta ligniaria NRRL30616, a lignocellulolytic fungus for bioabatement of inhibitors in plant biomass hydrolysates.</title>
        <authorList>
            <consortium name="DOE Joint Genome Institute"/>
            <person name="Jimenez D.J."/>
            <person name="Hector R.E."/>
            <person name="Riley R."/>
            <person name="Sun H."/>
            <person name="Grigoriev I.V."/>
            <person name="Van Elsas J.D."/>
            <person name="Nichols N.N."/>
        </authorList>
    </citation>
    <scope>NUCLEOTIDE SEQUENCE [LARGE SCALE GENOMIC DNA]</scope>
    <source>
        <strain evidence="9 10">NRRL 30616</strain>
    </source>
</reference>